<dbReference type="EMBL" id="HACG01012475">
    <property type="protein sequence ID" value="CEK59340.1"/>
    <property type="molecule type" value="Transcribed_RNA"/>
</dbReference>
<organism evidence="1">
    <name type="scientific">Arion vulgaris</name>
    <dbReference type="NCBI Taxonomy" id="1028688"/>
    <lineage>
        <taxon>Eukaryota</taxon>
        <taxon>Metazoa</taxon>
        <taxon>Spiralia</taxon>
        <taxon>Lophotrochozoa</taxon>
        <taxon>Mollusca</taxon>
        <taxon>Gastropoda</taxon>
        <taxon>Heterobranchia</taxon>
        <taxon>Euthyneura</taxon>
        <taxon>Panpulmonata</taxon>
        <taxon>Eupulmonata</taxon>
        <taxon>Stylommatophora</taxon>
        <taxon>Helicina</taxon>
        <taxon>Arionoidea</taxon>
        <taxon>Arionidae</taxon>
        <taxon>Arion</taxon>
    </lineage>
</organism>
<dbReference type="InterPro" id="IPR039499">
    <property type="entry name" value="LURA1/LRA25"/>
</dbReference>
<dbReference type="AlphaFoldDB" id="A0A0B6YV39"/>
<accession>A0A0B6YV39</accession>
<protein>
    <submittedName>
        <fullName evidence="1">Uncharacterized protein</fullName>
    </submittedName>
</protein>
<name>A0A0B6YV39_9EUPU</name>
<gene>
    <name evidence="1" type="primary">ORF36001</name>
</gene>
<dbReference type="Pfam" id="PF14854">
    <property type="entry name" value="LURAP"/>
    <property type="match status" value="1"/>
</dbReference>
<sequence>MELHAAHFLTDNGIHKKHTDSISVRRADSTHVKHTDSIHVKITDSTHGKQTDSIDLSNACRSFYQSRLESARKLKDKWKETNAMNKEHFTWNSGYRKSGDRSASNGIEINGTEGKSSVETSTLSLTVAIDTLRREMAILLDQDLCLMKQLLTLNEEIEDLKWRRLHACYMTSSFYGSEMIQSTVSLGRVDEHEPALEYPTPSSL</sequence>
<evidence type="ECO:0000313" key="1">
    <source>
        <dbReference type="EMBL" id="CEK59340.1"/>
    </source>
</evidence>
<feature type="non-terminal residue" evidence="1">
    <location>
        <position position="204"/>
    </location>
</feature>
<proteinExistence type="predicted"/>
<reference evidence="1" key="1">
    <citation type="submission" date="2014-12" db="EMBL/GenBank/DDBJ databases">
        <title>Insight into the proteome of Arion vulgaris.</title>
        <authorList>
            <person name="Aradska J."/>
            <person name="Bulat T."/>
            <person name="Smidak R."/>
            <person name="Sarate P."/>
            <person name="Gangsoo J."/>
            <person name="Sialana F."/>
            <person name="Bilban M."/>
            <person name="Lubec G."/>
        </authorList>
    </citation>
    <scope>NUCLEOTIDE SEQUENCE</scope>
    <source>
        <tissue evidence="1">Skin</tissue>
    </source>
</reference>